<proteinExistence type="predicted"/>
<protein>
    <submittedName>
        <fullName evidence="1">Uncharacterized protein</fullName>
    </submittedName>
</protein>
<gene>
    <name evidence="1" type="ORF">ABRZ04_04355</name>
</gene>
<sequence length="96" mass="10818">MSSPRLPLPAAYIDPAFLACLSEAINTPELVRQHDRLYGSTLMSRATPIEQMVDRATGKTNDDMRAFVEFVHRCIYLTLPDEAIESLRQIKEPANV</sequence>
<dbReference type="EMBL" id="CP158254">
    <property type="protein sequence ID" value="XDJ48300.1"/>
    <property type="molecule type" value="Genomic_DNA"/>
</dbReference>
<accession>A0AB39D2S6</accession>
<reference evidence="1" key="1">
    <citation type="submission" date="2024-05" db="EMBL/GenBank/DDBJ databases">
        <authorList>
            <person name="Luo Y.-C."/>
            <person name="Nicholds J."/>
            <person name="Mortimer T."/>
            <person name="Maboni G."/>
        </authorList>
    </citation>
    <scope>NUCLEOTIDE SEQUENCE</scope>
    <source>
        <strain evidence="1">151836</strain>
    </source>
</reference>
<organism evidence="1">
    <name type="scientific">Castellaniella ginsengisoli</name>
    <dbReference type="NCBI Taxonomy" id="546114"/>
    <lineage>
        <taxon>Bacteria</taxon>
        <taxon>Pseudomonadati</taxon>
        <taxon>Pseudomonadota</taxon>
        <taxon>Betaproteobacteria</taxon>
        <taxon>Burkholderiales</taxon>
        <taxon>Alcaligenaceae</taxon>
        <taxon>Castellaniella</taxon>
    </lineage>
</organism>
<dbReference type="RefSeq" id="WP_368640452.1">
    <property type="nucleotide sequence ID" value="NZ_CP158254.1"/>
</dbReference>
<name>A0AB39D2S6_9BURK</name>
<evidence type="ECO:0000313" key="1">
    <source>
        <dbReference type="EMBL" id="XDJ48300.1"/>
    </source>
</evidence>
<dbReference type="AlphaFoldDB" id="A0AB39D2S6"/>